<evidence type="ECO:0008006" key="3">
    <source>
        <dbReference type="Google" id="ProtNLM"/>
    </source>
</evidence>
<evidence type="ECO:0000313" key="2">
    <source>
        <dbReference type="Proteomes" id="UP000603865"/>
    </source>
</evidence>
<dbReference type="Proteomes" id="UP000603865">
    <property type="component" value="Unassembled WGS sequence"/>
</dbReference>
<dbReference type="Gene3D" id="3.40.50.20">
    <property type="match status" value="1"/>
</dbReference>
<dbReference type="RefSeq" id="WP_189089032.1">
    <property type="nucleotide sequence ID" value="NZ_BMQL01000006.1"/>
</dbReference>
<dbReference type="SUPFAM" id="SSF56059">
    <property type="entry name" value="Glutathione synthetase ATP-binding domain-like"/>
    <property type="match status" value="1"/>
</dbReference>
<name>A0A918F3C6_9DEIO</name>
<accession>A0A918F3C6</accession>
<dbReference type="EMBL" id="BMQL01000006">
    <property type="protein sequence ID" value="GGR03419.1"/>
    <property type="molecule type" value="Genomic_DNA"/>
</dbReference>
<comment type="caution">
    <text evidence="1">The sequence shown here is derived from an EMBL/GenBank/DDBJ whole genome shotgun (WGS) entry which is preliminary data.</text>
</comment>
<reference evidence="1" key="1">
    <citation type="journal article" date="2014" name="Int. J. Syst. Evol. Microbiol.">
        <title>Complete genome sequence of Corynebacterium casei LMG S-19264T (=DSM 44701T), isolated from a smear-ripened cheese.</title>
        <authorList>
            <consortium name="US DOE Joint Genome Institute (JGI-PGF)"/>
            <person name="Walter F."/>
            <person name="Albersmeier A."/>
            <person name="Kalinowski J."/>
            <person name="Ruckert C."/>
        </authorList>
    </citation>
    <scope>NUCLEOTIDE SEQUENCE</scope>
    <source>
        <strain evidence="1">JCM 31311</strain>
    </source>
</reference>
<keyword evidence="2" id="KW-1185">Reference proteome</keyword>
<dbReference type="Gene3D" id="3.30.470.20">
    <property type="entry name" value="ATP-grasp fold, B domain"/>
    <property type="match status" value="1"/>
</dbReference>
<protein>
    <recommendedName>
        <fullName evidence="3">ATP-grasp domain-containing protein</fullName>
    </recommendedName>
</protein>
<organism evidence="1 2">
    <name type="scientific">Deinococcus ruber</name>
    <dbReference type="NCBI Taxonomy" id="1848197"/>
    <lineage>
        <taxon>Bacteria</taxon>
        <taxon>Thermotogati</taxon>
        <taxon>Deinococcota</taxon>
        <taxon>Deinococci</taxon>
        <taxon>Deinococcales</taxon>
        <taxon>Deinococcaceae</taxon>
        <taxon>Deinococcus</taxon>
    </lineage>
</organism>
<evidence type="ECO:0000313" key="1">
    <source>
        <dbReference type="EMBL" id="GGR03419.1"/>
    </source>
</evidence>
<proteinExistence type="predicted"/>
<sequence length="375" mass="41032">MARILLTGGRAPATLELARLFDRQGHNVSVAESWRVHVSRFSRAVRRNVRVPPPRSAYPAFVQALEDAAQHLDFDLLVPTCEEVFWVARAKPLLETWMTVFCPSLSELRTLHDKAAFSELLLKAGLPGPPTTLLRTPADVLAYTNTSRAYVFKPAFSRFGLQTLVRPAAAELASIHPSLERPWVAQEYRGGQEWCAYAVFQAGSVAALAIYPARFPVAGASVYFRAVQHPGIQAWAEAFGRFTGLTGQAAFDFKEDENGLWALECNPRLTSGIHLFRDQPQVVRAFLKSQPHTTLHAAPRSPLALGAAMLLGGYLRSAENRRLCAAARDVIWTLHDPLPALAQPLLAAALAIRAARAGVGLVAATTLDIEWNGES</sequence>
<dbReference type="AlphaFoldDB" id="A0A918F3C6"/>
<gene>
    <name evidence="1" type="ORF">GCM10008957_15370</name>
</gene>
<reference evidence="1" key="2">
    <citation type="submission" date="2020-09" db="EMBL/GenBank/DDBJ databases">
        <authorList>
            <person name="Sun Q."/>
            <person name="Ohkuma M."/>
        </authorList>
    </citation>
    <scope>NUCLEOTIDE SEQUENCE</scope>
    <source>
        <strain evidence="1">JCM 31311</strain>
    </source>
</reference>